<dbReference type="InterPro" id="IPR032710">
    <property type="entry name" value="NTF2-like_dom_sf"/>
</dbReference>
<evidence type="ECO:0000313" key="4">
    <source>
        <dbReference type="Proteomes" id="UP001138757"/>
    </source>
</evidence>
<feature type="chain" id="PRO_5040889589" evidence="1">
    <location>
        <begin position="24"/>
        <end position="237"/>
    </location>
</feature>
<evidence type="ECO:0000313" key="3">
    <source>
        <dbReference type="EMBL" id="MBT2187478.1"/>
    </source>
</evidence>
<organism evidence="3 4">
    <name type="scientific">Sphingobium nicotianae</name>
    <dbReference type="NCBI Taxonomy" id="2782607"/>
    <lineage>
        <taxon>Bacteria</taxon>
        <taxon>Pseudomonadati</taxon>
        <taxon>Pseudomonadota</taxon>
        <taxon>Alphaproteobacteria</taxon>
        <taxon>Sphingomonadales</taxon>
        <taxon>Sphingomonadaceae</taxon>
        <taxon>Sphingobium</taxon>
    </lineage>
</organism>
<dbReference type="Pfam" id="PF13577">
    <property type="entry name" value="SnoaL_4"/>
    <property type="match status" value="1"/>
</dbReference>
<keyword evidence="4" id="KW-1185">Reference proteome</keyword>
<dbReference type="Gene3D" id="3.10.450.50">
    <property type="match status" value="1"/>
</dbReference>
<keyword evidence="1" id="KW-0732">Signal</keyword>
<dbReference type="EMBL" id="JAHGAW010000006">
    <property type="protein sequence ID" value="MBT2187478.1"/>
    <property type="molecule type" value="Genomic_DNA"/>
</dbReference>
<feature type="signal peptide" evidence="1">
    <location>
        <begin position="1"/>
        <end position="23"/>
    </location>
</feature>
<proteinExistence type="predicted"/>
<dbReference type="Proteomes" id="UP001138757">
    <property type="component" value="Unassembled WGS sequence"/>
</dbReference>
<comment type="caution">
    <text evidence="3">The sequence shown here is derived from an EMBL/GenBank/DDBJ whole genome shotgun (WGS) entry which is preliminary data.</text>
</comment>
<reference evidence="3" key="1">
    <citation type="submission" date="2021-05" db="EMBL/GenBank/DDBJ databases">
        <title>Genome of Sphingobium sp. strain.</title>
        <authorList>
            <person name="Fan R."/>
        </authorList>
    </citation>
    <scope>NUCLEOTIDE SEQUENCE</scope>
    <source>
        <strain evidence="3">H33</strain>
    </source>
</reference>
<protein>
    <submittedName>
        <fullName evidence="3">Nuclear transport factor 2 family protein</fullName>
    </submittedName>
</protein>
<feature type="domain" description="SnoaL-like" evidence="2">
    <location>
        <begin position="40"/>
        <end position="168"/>
    </location>
</feature>
<dbReference type="AlphaFoldDB" id="A0A9X1DCJ7"/>
<dbReference type="InterPro" id="IPR037401">
    <property type="entry name" value="SnoaL-like"/>
</dbReference>
<evidence type="ECO:0000256" key="1">
    <source>
        <dbReference type="SAM" id="SignalP"/>
    </source>
</evidence>
<dbReference type="RefSeq" id="WP_214623439.1">
    <property type="nucleotide sequence ID" value="NZ_JAHGAW010000006.1"/>
</dbReference>
<dbReference type="SUPFAM" id="SSF54427">
    <property type="entry name" value="NTF2-like"/>
    <property type="match status" value="1"/>
</dbReference>
<gene>
    <name evidence="3" type="ORF">KK488_11025</name>
</gene>
<evidence type="ECO:0000259" key="2">
    <source>
        <dbReference type="Pfam" id="PF13577"/>
    </source>
</evidence>
<accession>A0A9X1DCJ7</accession>
<name>A0A9X1DCJ7_9SPHN</name>
<sequence length="237" mass="26123">MKRAMIALAGAGLLAAMPAPVLAQGNVDAEIAALTLRVQKLEGARAVKKLQRAFAYYVDRGLWDDAADLFADNGTIEIGADGVYVGKKRVHDYLEKLHGGQDGLIYGQLNEWVTLQPLVDVAADGRSAKARWRDLGMLGQYHKHAEWRDGIYENEYVKEDGVWKIKSVHLYVNFVTPVEKGWARLKPGEGLAPSETSKAMPPDRPSTVKYKVFPDTQIPAFHGPNPVSGRNVTETAR</sequence>